<name>A0A147GPC4_9BURK</name>
<accession>A0A147GPC4</accession>
<dbReference type="AlphaFoldDB" id="A0A147GPC4"/>
<dbReference type="Proteomes" id="UP000072741">
    <property type="component" value="Unassembled WGS sequence"/>
</dbReference>
<evidence type="ECO:0000313" key="2">
    <source>
        <dbReference type="Proteomes" id="UP000072741"/>
    </source>
</evidence>
<dbReference type="EMBL" id="LDSL01000132">
    <property type="protein sequence ID" value="KTT15849.1"/>
    <property type="molecule type" value="Genomic_DNA"/>
</dbReference>
<comment type="caution">
    <text evidence="1">The sequence shown here is derived from an EMBL/GenBank/DDBJ whole genome shotgun (WGS) entry which is preliminary data.</text>
</comment>
<dbReference type="OrthoDB" id="8912216at2"/>
<evidence type="ECO:0000313" key="1">
    <source>
        <dbReference type="EMBL" id="KTT15849.1"/>
    </source>
</evidence>
<gene>
    <name evidence="1" type="ORF">NS331_19510</name>
</gene>
<organism evidence="1 2">
    <name type="scientific">Pseudacidovorax intermedius</name>
    <dbReference type="NCBI Taxonomy" id="433924"/>
    <lineage>
        <taxon>Bacteria</taxon>
        <taxon>Pseudomonadati</taxon>
        <taxon>Pseudomonadota</taxon>
        <taxon>Betaproteobacteria</taxon>
        <taxon>Burkholderiales</taxon>
        <taxon>Comamonadaceae</taxon>
        <taxon>Pseudacidovorax</taxon>
    </lineage>
</organism>
<dbReference type="RefSeq" id="WP_058643616.1">
    <property type="nucleotide sequence ID" value="NZ_LDSL01000132.1"/>
</dbReference>
<protein>
    <submittedName>
        <fullName evidence="1">Uncharacterized protein</fullName>
    </submittedName>
</protein>
<keyword evidence="2" id="KW-1185">Reference proteome</keyword>
<proteinExistence type="predicted"/>
<sequence length="181" mass="19798">MKTLEDIRQRCVIQDGHWLWRGSLRPDGRPNIWAPDYTKGGMQTQCGPRAVWHCSTERPIPPNYRAYGTCDERTRCNPAHVRCTSEPDYGRWLAEQGVYKGKTNRILANRAISRARSKLTPALIAEIQASPETGVALAARLNMGTSTISKARRGESTAFAGGAAGFFAGLVPANDAGKARA</sequence>
<reference evidence="1 2" key="1">
    <citation type="journal article" date="2016" name="Front. Microbiol.">
        <title>Genomic Resource of Rice Seed Associated Bacteria.</title>
        <authorList>
            <person name="Midha S."/>
            <person name="Bansal K."/>
            <person name="Sharma S."/>
            <person name="Kumar N."/>
            <person name="Patil P.P."/>
            <person name="Chaudhry V."/>
            <person name="Patil P.B."/>
        </authorList>
    </citation>
    <scope>NUCLEOTIDE SEQUENCE [LARGE SCALE GENOMIC DNA]</scope>
    <source>
        <strain evidence="1 2">NS331</strain>
    </source>
</reference>